<dbReference type="PANTHER" id="PTHR30055:SF234">
    <property type="entry name" value="HTH-TYPE TRANSCRIPTIONAL REGULATOR BETI"/>
    <property type="match status" value="1"/>
</dbReference>
<dbReference type="EMBL" id="CP051775">
    <property type="protein sequence ID" value="QJE73823.1"/>
    <property type="molecule type" value="Genomic_DNA"/>
</dbReference>
<dbReference type="PRINTS" id="PR00455">
    <property type="entry name" value="HTHTETR"/>
</dbReference>
<dbReference type="PROSITE" id="PS50977">
    <property type="entry name" value="HTH_TETR_2"/>
    <property type="match status" value="1"/>
</dbReference>
<dbReference type="SUPFAM" id="SSF46689">
    <property type="entry name" value="Homeodomain-like"/>
    <property type="match status" value="1"/>
</dbReference>
<evidence type="ECO:0000256" key="1">
    <source>
        <dbReference type="ARBA" id="ARBA00023015"/>
    </source>
</evidence>
<name>A0A858R9J4_9PROT</name>
<dbReference type="GO" id="GO:0000976">
    <property type="term" value="F:transcription cis-regulatory region binding"/>
    <property type="evidence" value="ECO:0007669"/>
    <property type="project" value="TreeGrafter"/>
</dbReference>
<proteinExistence type="predicted"/>
<keyword evidence="3" id="KW-0804">Transcription</keyword>
<dbReference type="AlphaFoldDB" id="A0A858R9J4"/>
<feature type="DNA-binding region" description="H-T-H motif" evidence="4">
    <location>
        <begin position="34"/>
        <end position="53"/>
    </location>
</feature>
<organism evidence="6 7">
    <name type="scientific">Aerophototrophica crusticola</name>
    <dbReference type="NCBI Taxonomy" id="1709002"/>
    <lineage>
        <taxon>Bacteria</taxon>
        <taxon>Pseudomonadati</taxon>
        <taxon>Pseudomonadota</taxon>
        <taxon>Alphaproteobacteria</taxon>
        <taxon>Rhodospirillales</taxon>
        <taxon>Rhodospirillaceae</taxon>
        <taxon>Aerophototrophica</taxon>
    </lineage>
</organism>
<dbReference type="Pfam" id="PF16859">
    <property type="entry name" value="TetR_C_11"/>
    <property type="match status" value="1"/>
</dbReference>
<dbReference type="FunFam" id="1.10.10.60:FF:000141">
    <property type="entry name" value="TetR family transcriptional regulator"/>
    <property type="match status" value="1"/>
</dbReference>
<sequence length="212" mass="23254">MRDTPIRRRKDARPAELLAAAREVFAAKGFAAARMEDIAARAGVSKGTVYLYFPSKQAVFEALVRQAILPNVERLEAMAAAYEGPTADLLRQAMALFPTLVRDPKVVTIPRLVIGEAGNQPEMADFYRREVVERGLGLISGILRRGAERGEFRPLAPDTVAKLWFAPLLLAVVWRTTFEPVGGAPLELDDYLRTHVDIMLRGLAPEGGTDAA</sequence>
<reference evidence="6" key="1">
    <citation type="submission" date="2020-04" db="EMBL/GenBank/DDBJ databases">
        <title>A desert anoxygenic phototrophic bacterium fixes CO2 using RubisCO under aerobic conditions.</title>
        <authorList>
            <person name="Tang K."/>
        </authorList>
    </citation>
    <scope>NUCLEOTIDE SEQUENCE [LARGE SCALE GENOMIC DNA]</scope>
    <source>
        <strain evidence="6">MIMtkB3</strain>
    </source>
</reference>
<dbReference type="GO" id="GO:0003700">
    <property type="term" value="F:DNA-binding transcription factor activity"/>
    <property type="evidence" value="ECO:0007669"/>
    <property type="project" value="TreeGrafter"/>
</dbReference>
<dbReference type="InterPro" id="IPR036271">
    <property type="entry name" value="Tet_transcr_reg_TetR-rel_C_sf"/>
</dbReference>
<dbReference type="PANTHER" id="PTHR30055">
    <property type="entry name" value="HTH-TYPE TRANSCRIPTIONAL REGULATOR RUTR"/>
    <property type="match status" value="1"/>
</dbReference>
<feature type="domain" description="HTH tetR-type" evidence="5">
    <location>
        <begin position="11"/>
        <end position="71"/>
    </location>
</feature>
<evidence type="ECO:0000256" key="3">
    <source>
        <dbReference type="ARBA" id="ARBA00023163"/>
    </source>
</evidence>
<dbReference type="KEGG" id="acru:HHL28_12610"/>
<evidence type="ECO:0000256" key="4">
    <source>
        <dbReference type="PROSITE-ProRule" id="PRU00335"/>
    </source>
</evidence>
<evidence type="ECO:0000256" key="2">
    <source>
        <dbReference type="ARBA" id="ARBA00023125"/>
    </source>
</evidence>
<keyword evidence="2 4" id="KW-0238">DNA-binding</keyword>
<accession>A0A858R9J4</accession>
<evidence type="ECO:0000313" key="7">
    <source>
        <dbReference type="Proteomes" id="UP000501891"/>
    </source>
</evidence>
<gene>
    <name evidence="6" type="ORF">HHL28_12610</name>
</gene>
<dbReference type="InterPro" id="IPR011075">
    <property type="entry name" value="TetR_C"/>
</dbReference>
<dbReference type="SUPFAM" id="SSF48498">
    <property type="entry name" value="Tetracyclin repressor-like, C-terminal domain"/>
    <property type="match status" value="1"/>
</dbReference>
<dbReference type="Gene3D" id="1.10.357.10">
    <property type="entry name" value="Tetracycline Repressor, domain 2"/>
    <property type="match status" value="1"/>
</dbReference>
<keyword evidence="1" id="KW-0805">Transcription regulation</keyword>
<evidence type="ECO:0000313" key="6">
    <source>
        <dbReference type="EMBL" id="QJE73823.1"/>
    </source>
</evidence>
<dbReference type="Pfam" id="PF00440">
    <property type="entry name" value="TetR_N"/>
    <property type="match status" value="1"/>
</dbReference>
<dbReference type="Proteomes" id="UP000501891">
    <property type="component" value="Chromosome"/>
</dbReference>
<dbReference type="InterPro" id="IPR001647">
    <property type="entry name" value="HTH_TetR"/>
</dbReference>
<protein>
    <submittedName>
        <fullName evidence="6">TetR/AcrR family transcriptional regulator</fullName>
    </submittedName>
</protein>
<evidence type="ECO:0000259" key="5">
    <source>
        <dbReference type="PROSITE" id="PS50977"/>
    </source>
</evidence>
<dbReference type="InterPro" id="IPR009057">
    <property type="entry name" value="Homeodomain-like_sf"/>
</dbReference>
<dbReference type="InterPro" id="IPR050109">
    <property type="entry name" value="HTH-type_TetR-like_transc_reg"/>
</dbReference>
<keyword evidence="7" id="KW-1185">Reference proteome</keyword>